<reference evidence="2" key="1">
    <citation type="submission" date="2020-02" db="EMBL/GenBank/DDBJ databases">
        <authorList>
            <person name="Meier V. D."/>
        </authorList>
    </citation>
    <scope>NUCLEOTIDE SEQUENCE</scope>
    <source>
        <strain evidence="2">AVDCRST_MAG89</strain>
    </source>
</reference>
<organism evidence="2">
    <name type="scientific">uncultured Gemmatimonadota bacterium</name>
    <dbReference type="NCBI Taxonomy" id="203437"/>
    <lineage>
        <taxon>Bacteria</taxon>
        <taxon>Pseudomonadati</taxon>
        <taxon>Gemmatimonadota</taxon>
        <taxon>environmental samples</taxon>
    </lineage>
</organism>
<feature type="region of interest" description="Disordered" evidence="1">
    <location>
        <begin position="1"/>
        <end position="149"/>
    </location>
</feature>
<feature type="compositionally biased region" description="Low complexity" evidence="1">
    <location>
        <begin position="76"/>
        <end position="89"/>
    </location>
</feature>
<name>A0A6J4MJQ9_9BACT</name>
<evidence type="ECO:0000313" key="2">
    <source>
        <dbReference type="EMBL" id="CAA9360129.1"/>
    </source>
</evidence>
<sequence length="149" mass="16266">GPQPNHHHCRGGRAPRVSARLSPPVAARERAERYPGGYAPAAADGPDREPHRRRAGRVAAQQLRALAPGDDHGVQRPAGRARAGIARAAEGGRRHPGAARRDRHAAGPRRARKQPAPDAHPHALPQRVLRRRAGDHSRRFPDARRARKL</sequence>
<proteinExistence type="predicted"/>
<gene>
    <name evidence="2" type="ORF">AVDCRST_MAG89-3686</name>
</gene>
<feature type="compositionally biased region" description="Basic residues" evidence="1">
    <location>
        <begin position="1"/>
        <end position="13"/>
    </location>
</feature>
<evidence type="ECO:0000256" key="1">
    <source>
        <dbReference type="SAM" id="MobiDB-lite"/>
    </source>
</evidence>
<dbReference type="AlphaFoldDB" id="A0A6J4MJQ9"/>
<feature type="compositionally biased region" description="Basic residues" evidence="1">
    <location>
        <begin position="94"/>
        <end position="113"/>
    </location>
</feature>
<feature type="non-terminal residue" evidence="2">
    <location>
        <position position="149"/>
    </location>
</feature>
<feature type="non-terminal residue" evidence="2">
    <location>
        <position position="1"/>
    </location>
</feature>
<protein>
    <submittedName>
        <fullName evidence="2">Uncharacterized protein</fullName>
    </submittedName>
</protein>
<accession>A0A6J4MJQ9</accession>
<feature type="compositionally biased region" description="Low complexity" evidence="1">
    <location>
        <begin position="34"/>
        <end position="44"/>
    </location>
</feature>
<feature type="compositionally biased region" description="Basic and acidic residues" evidence="1">
    <location>
        <begin position="132"/>
        <end position="149"/>
    </location>
</feature>
<dbReference type="EMBL" id="CADCTV010000772">
    <property type="protein sequence ID" value="CAA9360129.1"/>
    <property type="molecule type" value="Genomic_DNA"/>
</dbReference>